<dbReference type="AlphaFoldDB" id="A0A2P8D0Q5"/>
<name>A0A2P8D0Q5_9BACT</name>
<evidence type="ECO:0000313" key="2">
    <source>
        <dbReference type="Proteomes" id="UP000240572"/>
    </source>
</evidence>
<dbReference type="RefSeq" id="WP_106524065.1">
    <property type="nucleotide sequence ID" value="NZ_PYGD01000007.1"/>
</dbReference>
<organism evidence="1 2">
    <name type="scientific">Taibaiella chishuiensis</name>
    <dbReference type="NCBI Taxonomy" id="1434707"/>
    <lineage>
        <taxon>Bacteria</taxon>
        <taxon>Pseudomonadati</taxon>
        <taxon>Bacteroidota</taxon>
        <taxon>Chitinophagia</taxon>
        <taxon>Chitinophagales</taxon>
        <taxon>Chitinophagaceae</taxon>
        <taxon>Taibaiella</taxon>
    </lineage>
</organism>
<dbReference type="EMBL" id="PYGD01000007">
    <property type="protein sequence ID" value="PSK90795.1"/>
    <property type="molecule type" value="Genomic_DNA"/>
</dbReference>
<dbReference type="OrthoDB" id="790983at2"/>
<keyword evidence="2" id="KW-1185">Reference proteome</keyword>
<accession>A0A2P8D0Q5</accession>
<protein>
    <submittedName>
        <fullName evidence="1">RteC protein</fullName>
    </submittedName>
</protein>
<proteinExistence type="predicted"/>
<dbReference type="Proteomes" id="UP000240572">
    <property type="component" value="Unassembled WGS sequence"/>
</dbReference>
<dbReference type="InterPro" id="IPR018534">
    <property type="entry name" value="Tet_reg_excision_RteC"/>
</dbReference>
<evidence type="ECO:0000313" key="1">
    <source>
        <dbReference type="EMBL" id="PSK90795.1"/>
    </source>
</evidence>
<comment type="caution">
    <text evidence="1">The sequence shown here is derived from an EMBL/GenBank/DDBJ whole genome shotgun (WGS) entry which is preliminary data.</text>
</comment>
<reference evidence="1 2" key="1">
    <citation type="submission" date="2018-03" db="EMBL/GenBank/DDBJ databases">
        <title>Genomic Encyclopedia of Type Strains, Phase III (KMG-III): the genomes of soil and plant-associated and newly described type strains.</title>
        <authorList>
            <person name="Whitman W."/>
        </authorList>
    </citation>
    <scope>NUCLEOTIDE SEQUENCE [LARGE SCALE GENOMIC DNA]</scope>
    <source>
        <strain evidence="1 2">CGMCC 1.12700</strain>
    </source>
</reference>
<sequence>MNTFTTELRLDLDRELRKIERTGENIIQIASMSFRTTETALKKLKDYILRHEFKSVEEEINFFKDVKPHFLQDLMYYMRVFFLESQKPLGSRDRLLEYYNTSLNNIGLFIERNQQFHTYYKTANTSFDTLYFTRDENNKSYGTEYALDIDPRFSTLHSFKLAKIQAYERLNRYILGCIDEMNPNFVKDGLHKSHLNWTDSKVALIELAYALHARGAIDSGKAGISQLIRTLEKTFNVELNNFYRMYLDMSLRKKNKTPFLDSLKEYLDRYIVEGDR</sequence>
<dbReference type="Pfam" id="PF09357">
    <property type="entry name" value="RteC"/>
    <property type="match status" value="1"/>
</dbReference>
<gene>
    <name evidence="1" type="ORF">B0I18_107207</name>
</gene>